<evidence type="ECO:0000313" key="2">
    <source>
        <dbReference type="EMBL" id="KAK7280656.1"/>
    </source>
</evidence>
<dbReference type="Proteomes" id="UP001359559">
    <property type="component" value="Unassembled WGS sequence"/>
</dbReference>
<sequence length="75" mass="8853">MFDCDISFSTWSCYHYSSAFDILKPRNQKHKYEIWSTILSSEKKIMVTEEAPHSDRGFRARERLIHPACRSPTKS</sequence>
<dbReference type="AlphaFoldDB" id="A0AAN9FT94"/>
<evidence type="ECO:0000256" key="1">
    <source>
        <dbReference type="SAM" id="MobiDB-lite"/>
    </source>
</evidence>
<feature type="region of interest" description="Disordered" evidence="1">
    <location>
        <begin position="50"/>
        <end position="75"/>
    </location>
</feature>
<protein>
    <submittedName>
        <fullName evidence="2">Uncharacterized protein</fullName>
    </submittedName>
</protein>
<evidence type="ECO:0000313" key="3">
    <source>
        <dbReference type="Proteomes" id="UP001359559"/>
    </source>
</evidence>
<comment type="caution">
    <text evidence="2">The sequence shown here is derived from an EMBL/GenBank/DDBJ whole genome shotgun (WGS) entry which is preliminary data.</text>
</comment>
<feature type="compositionally biased region" description="Basic and acidic residues" evidence="1">
    <location>
        <begin position="50"/>
        <end position="65"/>
    </location>
</feature>
<keyword evidence="3" id="KW-1185">Reference proteome</keyword>
<organism evidence="2 3">
    <name type="scientific">Clitoria ternatea</name>
    <name type="common">Butterfly pea</name>
    <dbReference type="NCBI Taxonomy" id="43366"/>
    <lineage>
        <taxon>Eukaryota</taxon>
        <taxon>Viridiplantae</taxon>
        <taxon>Streptophyta</taxon>
        <taxon>Embryophyta</taxon>
        <taxon>Tracheophyta</taxon>
        <taxon>Spermatophyta</taxon>
        <taxon>Magnoliopsida</taxon>
        <taxon>eudicotyledons</taxon>
        <taxon>Gunneridae</taxon>
        <taxon>Pentapetalae</taxon>
        <taxon>rosids</taxon>
        <taxon>fabids</taxon>
        <taxon>Fabales</taxon>
        <taxon>Fabaceae</taxon>
        <taxon>Papilionoideae</taxon>
        <taxon>50 kb inversion clade</taxon>
        <taxon>NPAAA clade</taxon>
        <taxon>indigoferoid/millettioid clade</taxon>
        <taxon>Phaseoleae</taxon>
        <taxon>Clitoria</taxon>
    </lineage>
</organism>
<reference evidence="2 3" key="1">
    <citation type="submission" date="2024-01" db="EMBL/GenBank/DDBJ databases">
        <title>The genomes of 5 underutilized Papilionoideae crops provide insights into root nodulation and disease resistance.</title>
        <authorList>
            <person name="Yuan L."/>
        </authorList>
    </citation>
    <scope>NUCLEOTIDE SEQUENCE [LARGE SCALE GENOMIC DNA]</scope>
    <source>
        <strain evidence="2">LY-2023</strain>
        <tissue evidence="2">Leaf</tissue>
    </source>
</reference>
<proteinExistence type="predicted"/>
<accession>A0AAN9FT94</accession>
<name>A0AAN9FT94_CLITE</name>
<dbReference type="EMBL" id="JAYKXN010000006">
    <property type="protein sequence ID" value="KAK7280656.1"/>
    <property type="molecule type" value="Genomic_DNA"/>
</dbReference>
<gene>
    <name evidence="2" type="ORF">RJT34_25722</name>
</gene>